<accession>A0A840YSF2</accession>
<dbReference type="Proteomes" id="UP000527143">
    <property type="component" value="Unassembled WGS sequence"/>
</dbReference>
<gene>
    <name evidence="1" type="ORF">FHT02_003865</name>
</gene>
<sequence>MNHDIDQQLLRIASADNPALDGIEDAVFARIQARRTSVGTGLGAAALAALGAVALGTMAAGSVATPASAAATLDPIGAVSSLAPSTLLLASR</sequence>
<reference evidence="1 2" key="1">
    <citation type="submission" date="2020-08" db="EMBL/GenBank/DDBJ databases">
        <title>Genomic Encyclopedia of Type Strains, Phase IV (KMG-IV): sequencing the most valuable type-strain genomes for metagenomic binning, comparative biology and taxonomic classification.</title>
        <authorList>
            <person name="Goeker M."/>
        </authorList>
    </citation>
    <scope>NUCLEOTIDE SEQUENCE [LARGE SCALE GENOMIC DNA]</scope>
    <source>
        <strain evidence="1 2">DSM 26736</strain>
    </source>
</reference>
<dbReference type="EMBL" id="JACIJF010000020">
    <property type="protein sequence ID" value="MBB5712605.1"/>
    <property type="molecule type" value="Genomic_DNA"/>
</dbReference>
<evidence type="ECO:0000313" key="2">
    <source>
        <dbReference type="Proteomes" id="UP000527143"/>
    </source>
</evidence>
<evidence type="ECO:0000313" key="1">
    <source>
        <dbReference type="EMBL" id="MBB5712605.1"/>
    </source>
</evidence>
<keyword evidence="2" id="KW-1185">Reference proteome</keyword>
<dbReference type="RefSeq" id="WP_184091264.1">
    <property type="nucleotide sequence ID" value="NZ_JACIJF010000020.1"/>
</dbReference>
<organism evidence="1 2">
    <name type="scientific">Sphingomonas xinjiangensis</name>
    <dbReference type="NCBI Taxonomy" id="643568"/>
    <lineage>
        <taxon>Bacteria</taxon>
        <taxon>Pseudomonadati</taxon>
        <taxon>Pseudomonadota</taxon>
        <taxon>Alphaproteobacteria</taxon>
        <taxon>Sphingomonadales</taxon>
        <taxon>Sphingomonadaceae</taxon>
        <taxon>Sphingomonas</taxon>
    </lineage>
</organism>
<name>A0A840YSF2_9SPHN</name>
<protein>
    <submittedName>
        <fullName evidence="1">Uncharacterized protein</fullName>
    </submittedName>
</protein>
<comment type="caution">
    <text evidence="1">The sequence shown here is derived from an EMBL/GenBank/DDBJ whole genome shotgun (WGS) entry which is preliminary data.</text>
</comment>
<dbReference type="AlphaFoldDB" id="A0A840YSF2"/>
<proteinExistence type="predicted"/>